<comment type="caution">
    <text evidence="1">The sequence shown here is derived from an EMBL/GenBank/DDBJ whole genome shotgun (WGS) entry which is preliminary data.</text>
</comment>
<organism evidence="1 2">
    <name type="scientific">Dactylonectria macrodidyma</name>
    <dbReference type="NCBI Taxonomy" id="307937"/>
    <lineage>
        <taxon>Eukaryota</taxon>
        <taxon>Fungi</taxon>
        <taxon>Dikarya</taxon>
        <taxon>Ascomycota</taxon>
        <taxon>Pezizomycotina</taxon>
        <taxon>Sordariomycetes</taxon>
        <taxon>Hypocreomycetidae</taxon>
        <taxon>Hypocreales</taxon>
        <taxon>Nectriaceae</taxon>
        <taxon>Dactylonectria</taxon>
    </lineage>
</organism>
<dbReference type="Proteomes" id="UP000738349">
    <property type="component" value="Unassembled WGS sequence"/>
</dbReference>
<dbReference type="EMBL" id="JAGMUV010000007">
    <property type="protein sequence ID" value="KAH7148908.1"/>
    <property type="molecule type" value="Genomic_DNA"/>
</dbReference>
<sequence>MADYHAPSDPPKLPECPVTNCFRPLIQTASAHNSNPQCTPLAWKVPFRQSARHVEVEVDTPRTLNVQCVLQRILSTATPSSIIARNRSSPTSVPVSQGDTAAPWPDIAMFVSIDRLCREGIDTPEYDSVQNTGSCIQCTPWIVFLLTNTRLSACLCRASVTVSGYRSFRSSFPTSLPSWSCDIRVCQILPGPGSQASADPADAGGGRQAAWMANNSMSLCAYESI</sequence>
<protein>
    <submittedName>
        <fullName evidence="1">Uncharacterized protein</fullName>
    </submittedName>
</protein>
<reference evidence="1" key="1">
    <citation type="journal article" date="2021" name="Nat. Commun.">
        <title>Genetic determinants of endophytism in the Arabidopsis root mycobiome.</title>
        <authorList>
            <person name="Mesny F."/>
            <person name="Miyauchi S."/>
            <person name="Thiergart T."/>
            <person name="Pickel B."/>
            <person name="Atanasova L."/>
            <person name="Karlsson M."/>
            <person name="Huettel B."/>
            <person name="Barry K.W."/>
            <person name="Haridas S."/>
            <person name="Chen C."/>
            <person name="Bauer D."/>
            <person name="Andreopoulos W."/>
            <person name="Pangilinan J."/>
            <person name="LaButti K."/>
            <person name="Riley R."/>
            <person name="Lipzen A."/>
            <person name="Clum A."/>
            <person name="Drula E."/>
            <person name="Henrissat B."/>
            <person name="Kohler A."/>
            <person name="Grigoriev I.V."/>
            <person name="Martin F.M."/>
            <person name="Hacquard S."/>
        </authorList>
    </citation>
    <scope>NUCLEOTIDE SEQUENCE</scope>
    <source>
        <strain evidence="1">MPI-CAGE-AT-0147</strain>
    </source>
</reference>
<keyword evidence="2" id="KW-1185">Reference proteome</keyword>
<evidence type="ECO:0000313" key="2">
    <source>
        <dbReference type="Proteomes" id="UP000738349"/>
    </source>
</evidence>
<accession>A0A9P9J5G8</accession>
<dbReference type="AlphaFoldDB" id="A0A9P9J5G8"/>
<gene>
    <name evidence="1" type="ORF">EDB81DRAFT_793780</name>
</gene>
<proteinExistence type="predicted"/>
<evidence type="ECO:0000313" key="1">
    <source>
        <dbReference type="EMBL" id="KAH7148908.1"/>
    </source>
</evidence>
<name>A0A9P9J5G8_9HYPO</name>